<dbReference type="EMBL" id="OZ020111">
    <property type="protein sequence ID" value="CAK9264430.1"/>
    <property type="molecule type" value="Genomic_DNA"/>
</dbReference>
<protein>
    <recommendedName>
        <fullName evidence="4">SMODS and SLOG-associating 2TM effector domain-containing protein</fullName>
    </recommendedName>
</protein>
<feature type="transmembrane region" description="Helical" evidence="1">
    <location>
        <begin position="86"/>
        <end position="104"/>
    </location>
</feature>
<keyword evidence="3" id="KW-1185">Reference proteome</keyword>
<feature type="transmembrane region" description="Helical" evidence="1">
    <location>
        <begin position="192"/>
        <end position="217"/>
    </location>
</feature>
<evidence type="ECO:0000256" key="1">
    <source>
        <dbReference type="SAM" id="Phobius"/>
    </source>
</evidence>
<keyword evidence="1" id="KW-1133">Transmembrane helix</keyword>
<proteinExistence type="predicted"/>
<accession>A0ABP0WFX8</accession>
<reference evidence="2" key="1">
    <citation type="submission" date="2024-02" db="EMBL/GenBank/DDBJ databases">
        <authorList>
            <consortium name="ELIXIR-Norway"/>
            <consortium name="Elixir Norway"/>
        </authorList>
    </citation>
    <scope>NUCLEOTIDE SEQUENCE</scope>
</reference>
<name>A0ABP0WFX8_9BRYO</name>
<dbReference type="PANTHER" id="PTHR33287">
    <property type="entry name" value="OS03G0453550 PROTEIN"/>
    <property type="match status" value="1"/>
</dbReference>
<dbReference type="Proteomes" id="UP001497444">
    <property type="component" value="Chromosome 16"/>
</dbReference>
<gene>
    <name evidence="2" type="ORF">CSSPJE1EN1_LOCUS9908</name>
</gene>
<keyword evidence="1" id="KW-0812">Transmembrane</keyword>
<sequence>MLEASSSSDPVDAVPVVNQEPIVTVVIDTIKEKAVNADEVKARHLFDIRADNNLNWLLDDWQKQFKVARDRIETKSTRTNNAKNDLYQWIGFFSVFQGVVLTAVAQSSTLGCQQSWAPAALSLIASLVTVVSVHFKLVNYGGLNASLLKETHQSELLHDQLAELRATGKKFNFSWFDKRSKRKKEFKGLNDFFYWATISALVVFSAIILLCCILVLCGPHRHKPGT</sequence>
<dbReference type="PANTHER" id="PTHR33287:SF11">
    <property type="entry name" value="OS03G0778400 PROTEIN"/>
    <property type="match status" value="1"/>
</dbReference>
<feature type="transmembrane region" description="Helical" evidence="1">
    <location>
        <begin position="116"/>
        <end position="135"/>
    </location>
</feature>
<evidence type="ECO:0000313" key="2">
    <source>
        <dbReference type="EMBL" id="CAK9264430.1"/>
    </source>
</evidence>
<organism evidence="2 3">
    <name type="scientific">Sphagnum jensenii</name>
    <dbReference type="NCBI Taxonomy" id="128206"/>
    <lineage>
        <taxon>Eukaryota</taxon>
        <taxon>Viridiplantae</taxon>
        <taxon>Streptophyta</taxon>
        <taxon>Embryophyta</taxon>
        <taxon>Bryophyta</taxon>
        <taxon>Sphagnophytina</taxon>
        <taxon>Sphagnopsida</taxon>
        <taxon>Sphagnales</taxon>
        <taxon>Sphagnaceae</taxon>
        <taxon>Sphagnum</taxon>
    </lineage>
</organism>
<keyword evidence="1" id="KW-0472">Membrane</keyword>
<evidence type="ECO:0000313" key="3">
    <source>
        <dbReference type="Proteomes" id="UP001497444"/>
    </source>
</evidence>
<evidence type="ECO:0008006" key="4">
    <source>
        <dbReference type="Google" id="ProtNLM"/>
    </source>
</evidence>